<evidence type="ECO:0000313" key="2">
    <source>
        <dbReference type="EMBL" id="KAG2899533.1"/>
    </source>
</evidence>
<proteinExistence type="predicted"/>
<reference evidence="1" key="2">
    <citation type="submission" date="2018-10" db="EMBL/GenBank/DDBJ databases">
        <title>Effector identification in a new, highly contiguous assembly of the strawberry crown rot pathogen Phytophthora cactorum.</title>
        <authorList>
            <person name="Armitage A.D."/>
            <person name="Nellist C.F."/>
            <person name="Bates H."/>
            <person name="Vickerstaff R.J."/>
            <person name="Harrison R.J."/>
        </authorList>
    </citation>
    <scope>NUCLEOTIDE SEQUENCE</scope>
    <source>
        <strain evidence="1">4032</strain>
        <strain evidence="2">4040</strain>
        <strain evidence="3">P421</strain>
    </source>
</reference>
<comment type="caution">
    <text evidence="4">The sequence shown here is derived from an EMBL/GenBank/DDBJ whole genome shotgun (WGS) entry which is preliminary data.</text>
</comment>
<reference evidence="4 5" key="1">
    <citation type="submission" date="2018-01" db="EMBL/GenBank/DDBJ databases">
        <title>Draft genome of the strawberry crown rot pathogen Phytophthora cactorum.</title>
        <authorList>
            <person name="Armitage A.D."/>
            <person name="Lysoe E."/>
            <person name="Nellist C.F."/>
            <person name="Harrison R.J."/>
            <person name="Brurberg M.B."/>
        </authorList>
    </citation>
    <scope>NUCLEOTIDE SEQUENCE [LARGE SCALE GENOMIC DNA]</scope>
    <source>
        <strain evidence="4 5">10300</strain>
    </source>
</reference>
<accession>A0A329SRZ0</accession>
<protein>
    <submittedName>
        <fullName evidence="4">Uncharacterized protein</fullName>
    </submittedName>
</protein>
<dbReference type="OrthoDB" id="128786at2759"/>
<dbReference type="EMBL" id="RCMV01000310">
    <property type="protein sequence ID" value="KAG3219461.1"/>
    <property type="molecule type" value="Genomic_DNA"/>
</dbReference>
<sequence length="241" mass="26813">MVDCDTRVASTATLFQRIIVKYAAFRAYFQHCEKYDKPAVSKKIWLTEWHLMTELEAVTESQADLAWIQVQRIDQVASELMVLLRLAVDRLNSGLRSQRSAITEAKREIAPRSPCRRQCALHWHSGAYATAADQETVDTTSDAAQANRNADVDEVIMEGHRTLRDAHRDVLCAMHATASDDREGATMDAPPNLELVPSIDDGVVSCGATVVSPAQNNHPLRALHEDADQVVQLHRAASSWQ</sequence>
<evidence type="ECO:0000313" key="4">
    <source>
        <dbReference type="EMBL" id="RAW39291.1"/>
    </source>
</evidence>
<dbReference type="Proteomes" id="UP000760860">
    <property type="component" value="Unassembled WGS sequence"/>
</dbReference>
<dbReference type="VEuPathDB" id="FungiDB:PC110_g4477"/>
<evidence type="ECO:0000313" key="3">
    <source>
        <dbReference type="EMBL" id="KAG3219461.1"/>
    </source>
</evidence>
<keyword evidence="5" id="KW-1185">Reference proteome</keyword>
<dbReference type="Proteomes" id="UP000736787">
    <property type="component" value="Unassembled WGS sequence"/>
</dbReference>
<evidence type="ECO:0000313" key="5">
    <source>
        <dbReference type="Proteomes" id="UP000251314"/>
    </source>
</evidence>
<dbReference type="Proteomes" id="UP000251314">
    <property type="component" value="Unassembled WGS sequence"/>
</dbReference>
<dbReference type="EMBL" id="RCMK01001197">
    <property type="protein sequence ID" value="KAG2899533.1"/>
    <property type="molecule type" value="Genomic_DNA"/>
</dbReference>
<dbReference type="Proteomes" id="UP000774804">
    <property type="component" value="Unassembled WGS sequence"/>
</dbReference>
<dbReference type="EMBL" id="RCMI01000794">
    <property type="protein sequence ID" value="KAG2897523.1"/>
    <property type="molecule type" value="Genomic_DNA"/>
</dbReference>
<organism evidence="4 5">
    <name type="scientific">Phytophthora cactorum</name>
    <dbReference type="NCBI Taxonomy" id="29920"/>
    <lineage>
        <taxon>Eukaryota</taxon>
        <taxon>Sar</taxon>
        <taxon>Stramenopiles</taxon>
        <taxon>Oomycota</taxon>
        <taxon>Peronosporomycetes</taxon>
        <taxon>Peronosporales</taxon>
        <taxon>Peronosporaceae</taxon>
        <taxon>Phytophthora</taxon>
    </lineage>
</organism>
<gene>
    <name evidence="4" type="ORF">PC110_g4477</name>
    <name evidence="1" type="ORF">PC115_g17147</name>
    <name evidence="2" type="ORF">PC117_g22199</name>
    <name evidence="3" type="ORF">PC129_g9759</name>
</gene>
<dbReference type="AlphaFoldDB" id="A0A329SRZ0"/>
<evidence type="ECO:0000313" key="1">
    <source>
        <dbReference type="EMBL" id="KAG2897523.1"/>
    </source>
</evidence>
<dbReference type="EMBL" id="MJFZ01000069">
    <property type="protein sequence ID" value="RAW39291.1"/>
    <property type="molecule type" value="Genomic_DNA"/>
</dbReference>
<name>A0A329SRZ0_9STRA</name>